<dbReference type="PRINTS" id="PR02088">
    <property type="entry name" value="HAUSAUGMINL2"/>
</dbReference>
<proteinExistence type="predicted"/>
<dbReference type="EMBL" id="WKFB01000404">
    <property type="protein sequence ID" value="KAF6724080.1"/>
    <property type="molecule type" value="Genomic_DNA"/>
</dbReference>
<dbReference type="GO" id="GO:1990498">
    <property type="term" value="C:mitotic spindle microtubule"/>
    <property type="evidence" value="ECO:0007669"/>
    <property type="project" value="TreeGrafter"/>
</dbReference>
<dbReference type="InterPro" id="IPR026242">
    <property type="entry name" value="HAUS2_metazoa"/>
</dbReference>
<dbReference type="PANTHER" id="PTHR16039:SF1">
    <property type="entry name" value="HAUS AUGMIN-LIKE COMPLEX SUBUNIT 2"/>
    <property type="match status" value="1"/>
</dbReference>
<dbReference type="GO" id="GO:0007098">
    <property type="term" value="P:centrosome cycle"/>
    <property type="evidence" value="ECO:0007669"/>
    <property type="project" value="InterPro"/>
</dbReference>
<dbReference type="GO" id="GO:0005813">
    <property type="term" value="C:centrosome"/>
    <property type="evidence" value="ECO:0007669"/>
    <property type="project" value="TreeGrafter"/>
</dbReference>
<dbReference type="InterPro" id="IPR028346">
    <property type="entry name" value="HAUS2"/>
</dbReference>
<dbReference type="GO" id="GO:0007020">
    <property type="term" value="P:microtubule nucleation"/>
    <property type="evidence" value="ECO:0007669"/>
    <property type="project" value="TreeGrafter"/>
</dbReference>
<accession>A0A834CC38</accession>
<dbReference type="PANTHER" id="PTHR16039">
    <property type="entry name" value="HAUS AUGMIN-LIKE COMPLEX SUBUNIT 2"/>
    <property type="match status" value="1"/>
</dbReference>
<dbReference type="GO" id="GO:0070652">
    <property type="term" value="C:HAUS complex"/>
    <property type="evidence" value="ECO:0007669"/>
    <property type="project" value="InterPro"/>
</dbReference>
<reference evidence="1" key="1">
    <citation type="journal article" name="BMC Genomics">
        <title>Long-read sequencing and de novo genome assembly of marine medaka (Oryzias melastigma).</title>
        <authorList>
            <person name="Liang P."/>
            <person name="Saqib H.S.A."/>
            <person name="Ni X."/>
            <person name="Shen Y."/>
        </authorList>
    </citation>
    <scope>NUCLEOTIDE SEQUENCE</scope>
    <source>
        <strain evidence="1">Bigg-433</strain>
    </source>
</reference>
<comment type="caution">
    <text evidence="1">The sequence shown here is derived from an EMBL/GenBank/DDBJ whole genome shotgun (WGS) entry which is preliminary data.</text>
</comment>
<dbReference type="Proteomes" id="UP000646548">
    <property type="component" value="Unassembled WGS sequence"/>
</dbReference>
<name>A0A834CC38_ORYME</name>
<dbReference type="OrthoDB" id="2436605at2759"/>
<dbReference type="GO" id="GO:0051225">
    <property type="term" value="P:spindle assembly"/>
    <property type="evidence" value="ECO:0007669"/>
    <property type="project" value="InterPro"/>
</dbReference>
<evidence type="ECO:0000313" key="2">
    <source>
        <dbReference type="Proteomes" id="UP000646548"/>
    </source>
</evidence>
<dbReference type="AlphaFoldDB" id="A0A834CC38"/>
<sequence length="209" mass="23408">MDRWDCSPFTVTPAASLLSRCVASGAVSQEEIDSAFSEPSPAFSPHLNEAKERIRMQKQLDELQLQLDLLKVDMHSSDVAHAFHLTRRSEALQELGAHLLAVLKEQKSLTQRLMAPLALTDLPVPAHLHRFVVESFRMMMDFMERLEEKLRAVRNQEDCRSSLAVLDVCTAQLLTLSAETEALSNRMLQWRTAGSWKNPPASAADGLTL</sequence>
<evidence type="ECO:0000313" key="1">
    <source>
        <dbReference type="EMBL" id="KAF6724080.1"/>
    </source>
</evidence>
<protein>
    <submittedName>
        <fullName evidence="1">HAUS augmin-like complex subunit 2</fullName>
    </submittedName>
</protein>
<gene>
    <name evidence="1" type="ORF">FQA47_003524</name>
</gene>
<dbReference type="Pfam" id="PF15003">
    <property type="entry name" value="HAUS2"/>
    <property type="match status" value="1"/>
</dbReference>
<organism evidence="1 2">
    <name type="scientific">Oryzias melastigma</name>
    <name type="common">Marine medaka</name>
    <dbReference type="NCBI Taxonomy" id="30732"/>
    <lineage>
        <taxon>Eukaryota</taxon>
        <taxon>Metazoa</taxon>
        <taxon>Chordata</taxon>
        <taxon>Craniata</taxon>
        <taxon>Vertebrata</taxon>
        <taxon>Euteleostomi</taxon>
        <taxon>Actinopterygii</taxon>
        <taxon>Neopterygii</taxon>
        <taxon>Teleostei</taxon>
        <taxon>Neoteleostei</taxon>
        <taxon>Acanthomorphata</taxon>
        <taxon>Ovalentaria</taxon>
        <taxon>Atherinomorphae</taxon>
        <taxon>Beloniformes</taxon>
        <taxon>Adrianichthyidae</taxon>
        <taxon>Oryziinae</taxon>
        <taxon>Oryzias</taxon>
    </lineage>
</organism>